<dbReference type="RefSeq" id="WP_092487838.1">
    <property type="nucleotide sequence ID" value="NZ_FOYM01000054.1"/>
</dbReference>
<protein>
    <submittedName>
        <fullName evidence="2">Uncharacterized protein</fullName>
    </submittedName>
</protein>
<gene>
    <name evidence="2" type="ORF">SAMN05660706_1545</name>
</gene>
<name>A0A1I6EKA7_9FIRM</name>
<evidence type="ECO:0000313" key="3">
    <source>
        <dbReference type="Proteomes" id="UP000199584"/>
    </source>
</evidence>
<keyword evidence="1" id="KW-0732">Signal</keyword>
<evidence type="ECO:0000313" key="2">
    <source>
        <dbReference type="EMBL" id="SFR18216.1"/>
    </source>
</evidence>
<dbReference type="Proteomes" id="UP000199584">
    <property type="component" value="Unassembled WGS sequence"/>
</dbReference>
<feature type="signal peptide" evidence="1">
    <location>
        <begin position="1"/>
        <end position="31"/>
    </location>
</feature>
<reference evidence="3" key="1">
    <citation type="submission" date="2016-10" db="EMBL/GenBank/DDBJ databases">
        <authorList>
            <person name="Varghese N."/>
            <person name="Submissions S."/>
        </authorList>
    </citation>
    <scope>NUCLEOTIDE SEQUENCE [LARGE SCALE GENOMIC DNA]</scope>
    <source>
        <strain evidence="3">DSM 3669</strain>
    </source>
</reference>
<accession>A0A1I6EKA7</accession>
<organism evidence="2 3">
    <name type="scientific">Desulfoscipio geothermicus DSM 3669</name>
    <dbReference type="NCBI Taxonomy" id="1121426"/>
    <lineage>
        <taxon>Bacteria</taxon>
        <taxon>Bacillati</taxon>
        <taxon>Bacillota</taxon>
        <taxon>Clostridia</taxon>
        <taxon>Eubacteriales</taxon>
        <taxon>Desulfallaceae</taxon>
        <taxon>Desulfoscipio</taxon>
    </lineage>
</organism>
<dbReference type="EMBL" id="FOYM01000054">
    <property type="protein sequence ID" value="SFR18216.1"/>
    <property type="molecule type" value="Genomic_DNA"/>
</dbReference>
<sequence>MSLFKVMRFVSVFVLAVAVVLSAASMKAAEAGTPEVTVKVNDGVPLKDETIKLSEDGRSLILEDGTCLKVNLNDAVILNDKEAEAGTPEVTVKVNDGVPLKDETIKLSEDGRSLILKDGTCLKVNLYDADILKDAKADEKVNAKAVLPISGSISAQQYKTWGFYFPAGAQSNFYSTWSPSSSTVLVGIVNSSGDWQWYNTYTGGCNVTATFNTSGTYYWVMWNLESSSITYSGSITY</sequence>
<keyword evidence="3" id="KW-1185">Reference proteome</keyword>
<evidence type="ECO:0000256" key="1">
    <source>
        <dbReference type="SAM" id="SignalP"/>
    </source>
</evidence>
<dbReference type="AlphaFoldDB" id="A0A1I6EKA7"/>
<feature type="chain" id="PRO_5011722733" evidence="1">
    <location>
        <begin position="32"/>
        <end position="237"/>
    </location>
</feature>
<proteinExistence type="predicted"/>